<sequence>MTRTFTAGDGLRARRIICILALISGTGAMLAVLLGGTGSGQPSDRVEMAVSGVFWGPVLAVALLAGGILLLYLADVMIGLAFGLYGILRALFDWENRAEHIRRAQRAERVWVRNAKRVMHSGWQWLLGG</sequence>
<dbReference type="RefSeq" id="WP_379143507.1">
    <property type="nucleotide sequence ID" value="NZ_JBHUEN010000043.1"/>
</dbReference>
<protein>
    <submittedName>
        <fullName evidence="2">Uncharacterized protein</fullName>
    </submittedName>
</protein>
<keyword evidence="3" id="KW-1185">Reference proteome</keyword>
<evidence type="ECO:0000313" key="2">
    <source>
        <dbReference type="EMBL" id="MFD1882725.1"/>
    </source>
</evidence>
<evidence type="ECO:0000256" key="1">
    <source>
        <dbReference type="SAM" id="Phobius"/>
    </source>
</evidence>
<dbReference type="Proteomes" id="UP001597213">
    <property type="component" value="Unassembled WGS sequence"/>
</dbReference>
<accession>A0ABW4R9L0</accession>
<evidence type="ECO:0000313" key="3">
    <source>
        <dbReference type="Proteomes" id="UP001597213"/>
    </source>
</evidence>
<comment type="caution">
    <text evidence="2">The sequence shown here is derived from an EMBL/GenBank/DDBJ whole genome shotgun (WGS) entry which is preliminary data.</text>
</comment>
<keyword evidence="1" id="KW-1133">Transmembrane helix</keyword>
<feature type="transmembrane region" description="Helical" evidence="1">
    <location>
        <begin position="16"/>
        <end position="34"/>
    </location>
</feature>
<organism evidence="2 3">
    <name type="scientific">Paracoccus pacificus</name>
    <dbReference type="NCBI Taxonomy" id="1463598"/>
    <lineage>
        <taxon>Bacteria</taxon>
        <taxon>Pseudomonadati</taxon>
        <taxon>Pseudomonadota</taxon>
        <taxon>Alphaproteobacteria</taxon>
        <taxon>Rhodobacterales</taxon>
        <taxon>Paracoccaceae</taxon>
        <taxon>Paracoccus</taxon>
    </lineage>
</organism>
<name>A0ABW4R9L0_9RHOB</name>
<keyword evidence="1" id="KW-0472">Membrane</keyword>
<reference evidence="3" key="1">
    <citation type="journal article" date="2019" name="Int. J. Syst. Evol. Microbiol.">
        <title>The Global Catalogue of Microorganisms (GCM) 10K type strain sequencing project: providing services to taxonomists for standard genome sequencing and annotation.</title>
        <authorList>
            <consortium name="The Broad Institute Genomics Platform"/>
            <consortium name="The Broad Institute Genome Sequencing Center for Infectious Disease"/>
            <person name="Wu L."/>
            <person name="Ma J."/>
        </authorList>
    </citation>
    <scope>NUCLEOTIDE SEQUENCE [LARGE SCALE GENOMIC DNA]</scope>
    <source>
        <strain evidence="3">CCUG 56029</strain>
    </source>
</reference>
<feature type="transmembrane region" description="Helical" evidence="1">
    <location>
        <begin position="54"/>
        <end position="87"/>
    </location>
</feature>
<dbReference type="EMBL" id="JBHUEN010000043">
    <property type="protein sequence ID" value="MFD1882725.1"/>
    <property type="molecule type" value="Genomic_DNA"/>
</dbReference>
<proteinExistence type="predicted"/>
<keyword evidence="1" id="KW-0812">Transmembrane</keyword>
<gene>
    <name evidence="2" type="ORF">ACFSCT_13455</name>
</gene>